<name>N6T6G3_DENPD</name>
<dbReference type="HOGENOM" id="CLU_2592228_0_0_1"/>
<dbReference type="Gene3D" id="2.60.40.10">
    <property type="entry name" value="Immunoglobulins"/>
    <property type="match status" value="1"/>
</dbReference>
<protein>
    <submittedName>
        <fullName evidence="1">Uncharacterized protein</fullName>
    </submittedName>
</protein>
<feature type="non-terminal residue" evidence="1">
    <location>
        <position position="1"/>
    </location>
</feature>
<gene>
    <name evidence="1" type="ORF">YQE_07622</name>
</gene>
<accession>N6T6G3</accession>
<dbReference type="InterPro" id="IPR013783">
    <property type="entry name" value="Ig-like_fold"/>
</dbReference>
<organism evidence="1">
    <name type="scientific">Dendroctonus ponderosae</name>
    <name type="common">Mountain pine beetle</name>
    <dbReference type="NCBI Taxonomy" id="77166"/>
    <lineage>
        <taxon>Eukaryota</taxon>
        <taxon>Metazoa</taxon>
        <taxon>Ecdysozoa</taxon>
        <taxon>Arthropoda</taxon>
        <taxon>Hexapoda</taxon>
        <taxon>Insecta</taxon>
        <taxon>Pterygota</taxon>
        <taxon>Neoptera</taxon>
        <taxon>Endopterygota</taxon>
        <taxon>Coleoptera</taxon>
        <taxon>Polyphaga</taxon>
        <taxon>Cucujiformia</taxon>
        <taxon>Curculionidae</taxon>
        <taxon>Scolytinae</taxon>
        <taxon>Dendroctonus</taxon>
    </lineage>
</organism>
<reference evidence="1" key="1">
    <citation type="journal article" date="2013" name="Genome Biol.">
        <title>Draft genome of the mountain pine beetle, Dendroctonus ponderosae Hopkins, a major forest pest.</title>
        <authorList>
            <person name="Keeling C.I."/>
            <person name="Yuen M.M."/>
            <person name="Liao N.Y."/>
            <person name="Docking T.R."/>
            <person name="Chan S.K."/>
            <person name="Taylor G.A."/>
            <person name="Palmquist D.L."/>
            <person name="Jackman S.D."/>
            <person name="Nguyen A."/>
            <person name="Li M."/>
            <person name="Henderson H."/>
            <person name="Janes J.K."/>
            <person name="Zhao Y."/>
            <person name="Pandoh P."/>
            <person name="Moore R."/>
            <person name="Sperling F.A."/>
            <person name="Huber D.P."/>
            <person name="Birol I."/>
            <person name="Jones S.J."/>
            <person name="Bohlmann J."/>
        </authorList>
    </citation>
    <scope>NUCLEOTIDE SEQUENCE</scope>
</reference>
<sequence length="80" mass="9012">MIFFTIVFASPILCIIIISYSPCRVNSQKNGKFHQLPSGELLIHNLDFGDQFPTYRCRTMHRLSRQVVISSAANVNVAGK</sequence>
<evidence type="ECO:0000313" key="1">
    <source>
        <dbReference type="EMBL" id="ENN75814.1"/>
    </source>
</evidence>
<dbReference type="EMBL" id="KB740998">
    <property type="protein sequence ID" value="ENN75814.1"/>
    <property type="molecule type" value="Genomic_DNA"/>
</dbReference>
<dbReference type="AlphaFoldDB" id="N6T6G3"/>
<proteinExistence type="predicted"/>